<dbReference type="EMBL" id="CM000882">
    <property type="protein sequence ID" value="KQJ95991.1"/>
    <property type="molecule type" value="Genomic_DNA"/>
</dbReference>
<evidence type="ECO:0000256" key="1">
    <source>
        <dbReference type="SAM" id="Phobius"/>
    </source>
</evidence>
<accession>A0A0Q3I608</accession>
<name>A0A0Q3I608_BRADI</name>
<dbReference type="Gramene" id="KQJ95984">
    <property type="protein sequence ID" value="KQJ95984"/>
    <property type="gene ID" value="BRADI_3g20101v3"/>
</dbReference>
<proteinExistence type="predicted"/>
<sequence>MNYCQHMNCSLSVFSGSMHILEDLSFQKYISCVLYYYDLFFSCMYLGRCCIVYRWLYISSLFEKPCYYLCVLVLLSSLWMCESWQLWLHMSVLYLRTVLLPLYTCSLFKFVGVRFFLMAMVNSTDFFLCWSSC</sequence>
<dbReference type="Proteomes" id="UP000008810">
    <property type="component" value="Chromosome 3"/>
</dbReference>
<dbReference type="EMBL" id="CM000882">
    <property type="protein sequence ID" value="KQJ95988.1"/>
    <property type="molecule type" value="Genomic_DNA"/>
</dbReference>
<dbReference type="Gramene" id="KQJ95986">
    <property type="protein sequence ID" value="KQJ95986"/>
    <property type="gene ID" value="BRADI_3g20101v3"/>
</dbReference>
<reference evidence="3" key="3">
    <citation type="submission" date="2018-08" db="UniProtKB">
        <authorList>
            <consortium name="EnsemblPlants"/>
        </authorList>
    </citation>
    <scope>IDENTIFICATION</scope>
    <source>
        <strain evidence="3">cv. Bd21</strain>
    </source>
</reference>
<dbReference type="EnsemblPlants" id="KQJ95991">
    <property type="protein sequence ID" value="KQJ95991"/>
    <property type="gene ID" value="BRADI_3g20101v3"/>
</dbReference>
<dbReference type="InParanoid" id="A0A0Q3I608"/>
<dbReference type="EnsemblPlants" id="KQJ95984">
    <property type="protein sequence ID" value="KQJ95984"/>
    <property type="gene ID" value="BRADI_3g20101v3"/>
</dbReference>
<dbReference type="EnsemblPlants" id="KQJ95989">
    <property type="protein sequence ID" value="KQJ95989"/>
    <property type="gene ID" value="BRADI_3g20101v3"/>
</dbReference>
<evidence type="ECO:0000313" key="2">
    <source>
        <dbReference type="EMBL" id="KQJ95987.1"/>
    </source>
</evidence>
<feature type="transmembrane region" description="Helical" evidence="1">
    <location>
        <begin position="34"/>
        <end position="55"/>
    </location>
</feature>
<keyword evidence="4" id="KW-1185">Reference proteome</keyword>
<dbReference type="EMBL" id="CM000882">
    <property type="protein sequence ID" value="KQJ95987.1"/>
    <property type="molecule type" value="Genomic_DNA"/>
</dbReference>
<dbReference type="EnsemblPlants" id="KQJ95985">
    <property type="protein sequence ID" value="KQJ95985"/>
    <property type="gene ID" value="BRADI_3g20101v3"/>
</dbReference>
<evidence type="ECO:0000313" key="3">
    <source>
        <dbReference type="EnsemblPlants" id="KQJ95984"/>
    </source>
</evidence>
<dbReference type="EMBL" id="CM000882">
    <property type="protein sequence ID" value="KQJ95986.1"/>
    <property type="molecule type" value="Genomic_DNA"/>
</dbReference>
<dbReference type="Gramene" id="KQJ95988">
    <property type="protein sequence ID" value="KQJ95988"/>
    <property type="gene ID" value="BRADI_3g20101v3"/>
</dbReference>
<protein>
    <submittedName>
        <fullName evidence="2 3">Uncharacterized protein</fullName>
    </submittedName>
</protein>
<dbReference type="Gramene" id="KQJ95989">
    <property type="protein sequence ID" value="KQJ95989"/>
    <property type="gene ID" value="BRADI_3g20101v3"/>
</dbReference>
<keyword evidence="1" id="KW-0812">Transmembrane</keyword>
<evidence type="ECO:0000313" key="4">
    <source>
        <dbReference type="Proteomes" id="UP000008810"/>
    </source>
</evidence>
<keyword evidence="1" id="KW-1133">Transmembrane helix</keyword>
<reference evidence="2 3" key="1">
    <citation type="journal article" date="2010" name="Nature">
        <title>Genome sequencing and analysis of the model grass Brachypodium distachyon.</title>
        <authorList>
            <consortium name="International Brachypodium Initiative"/>
        </authorList>
    </citation>
    <scope>NUCLEOTIDE SEQUENCE [LARGE SCALE GENOMIC DNA]</scope>
    <source>
        <strain evidence="2 3">Bd21</strain>
    </source>
</reference>
<dbReference type="EMBL" id="CM000882">
    <property type="protein sequence ID" value="KQJ95992.1"/>
    <property type="molecule type" value="Genomic_DNA"/>
</dbReference>
<feature type="transmembrane region" description="Helical" evidence="1">
    <location>
        <begin position="93"/>
        <end position="117"/>
    </location>
</feature>
<dbReference type="AlphaFoldDB" id="A0A0Q3I608"/>
<dbReference type="Gramene" id="KQJ95985">
    <property type="protein sequence ID" value="KQJ95985"/>
    <property type="gene ID" value="BRADI_3g20101v3"/>
</dbReference>
<dbReference type="EMBL" id="CM000882">
    <property type="protein sequence ID" value="KQJ95985.1"/>
    <property type="molecule type" value="Genomic_DNA"/>
</dbReference>
<gene>
    <name evidence="2" type="ORF">BRADI_3g20101v3</name>
</gene>
<dbReference type="EMBL" id="CM000882">
    <property type="protein sequence ID" value="KQJ95984.1"/>
    <property type="molecule type" value="Genomic_DNA"/>
</dbReference>
<dbReference type="EMBL" id="CM000882">
    <property type="protein sequence ID" value="KQJ95990.1"/>
    <property type="molecule type" value="Genomic_DNA"/>
</dbReference>
<reference evidence="2" key="2">
    <citation type="submission" date="2017-06" db="EMBL/GenBank/DDBJ databases">
        <title>WGS assembly of Brachypodium distachyon.</title>
        <authorList>
            <consortium name="The International Brachypodium Initiative"/>
            <person name="Lucas S."/>
            <person name="Harmon-Smith M."/>
            <person name="Lail K."/>
            <person name="Tice H."/>
            <person name="Grimwood J."/>
            <person name="Bruce D."/>
            <person name="Barry K."/>
            <person name="Shu S."/>
            <person name="Lindquist E."/>
            <person name="Wang M."/>
            <person name="Pitluck S."/>
            <person name="Vogel J.P."/>
            <person name="Garvin D.F."/>
            <person name="Mockler T.C."/>
            <person name="Schmutz J."/>
            <person name="Rokhsar D."/>
            <person name="Bevan M.W."/>
        </authorList>
    </citation>
    <scope>NUCLEOTIDE SEQUENCE</scope>
    <source>
        <strain evidence="2">Bd21</strain>
    </source>
</reference>
<dbReference type="EnsemblPlants" id="KQJ95988">
    <property type="protein sequence ID" value="KQJ95988"/>
    <property type="gene ID" value="BRADI_3g20101v3"/>
</dbReference>
<dbReference type="EnsemblPlants" id="KQJ95986">
    <property type="protein sequence ID" value="KQJ95986"/>
    <property type="gene ID" value="BRADI_3g20101v3"/>
</dbReference>
<dbReference type="Gramene" id="KQJ95987">
    <property type="protein sequence ID" value="KQJ95987"/>
    <property type="gene ID" value="BRADI_3g20101v3"/>
</dbReference>
<dbReference type="EnsemblPlants" id="KQJ95987">
    <property type="protein sequence ID" value="KQJ95987"/>
    <property type="gene ID" value="BRADI_3g20101v3"/>
</dbReference>
<dbReference type="EnsemblPlants" id="KQJ95990">
    <property type="protein sequence ID" value="KQJ95990"/>
    <property type="gene ID" value="BRADI_3g20101v3"/>
</dbReference>
<dbReference type="Gramene" id="KQJ95992">
    <property type="protein sequence ID" value="KQJ95992"/>
    <property type="gene ID" value="BRADI_3g20101v3"/>
</dbReference>
<organism evidence="2">
    <name type="scientific">Brachypodium distachyon</name>
    <name type="common">Purple false brome</name>
    <name type="synonym">Trachynia distachya</name>
    <dbReference type="NCBI Taxonomy" id="15368"/>
    <lineage>
        <taxon>Eukaryota</taxon>
        <taxon>Viridiplantae</taxon>
        <taxon>Streptophyta</taxon>
        <taxon>Embryophyta</taxon>
        <taxon>Tracheophyta</taxon>
        <taxon>Spermatophyta</taxon>
        <taxon>Magnoliopsida</taxon>
        <taxon>Liliopsida</taxon>
        <taxon>Poales</taxon>
        <taxon>Poaceae</taxon>
        <taxon>BOP clade</taxon>
        <taxon>Pooideae</taxon>
        <taxon>Stipodae</taxon>
        <taxon>Brachypodieae</taxon>
        <taxon>Brachypodium</taxon>
    </lineage>
</organism>
<keyword evidence="1" id="KW-0472">Membrane</keyword>
<dbReference type="EnsemblPlants" id="KQJ95992">
    <property type="protein sequence ID" value="KQJ95992"/>
    <property type="gene ID" value="BRADI_3g20101v3"/>
</dbReference>
<dbReference type="EMBL" id="CM000882">
    <property type="protein sequence ID" value="KQJ95989.1"/>
    <property type="molecule type" value="Genomic_DNA"/>
</dbReference>
<feature type="transmembrane region" description="Helical" evidence="1">
    <location>
        <begin position="67"/>
        <end position="87"/>
    </location>
</feature>
<dbReference type="Gramene" id="KQJ95991">
    <property type="protein sequence ID" value="KQJ95991"/>
    <property type="gene ID" value="BRADI_3g20101v3"/>
</dbReference>
<dbReference type="Gramene" id="KQJ95990">
    <property type="protein sequence ID" value="KQJ95990"/>
    <property type="gene ID" value="BRADI_3g20101v3"/>
</dbReference>